<sequence length="97" mass="11548">MKSLQDVLYNWLTIKVVCDARPDDTAARDTKDLFDEKLTREHQVSEIDVTMDETMYYVSYLHGGETKKTRFPRELIEVMLNQINQEPEKYQNYPLED</sequence>
<dbReference type="EMBL" id="JAUSTW010000002">
    <property type="protein sequence ID" value="MDQ0198447.1"/>
    <property type="molecule type" value="Genomic_DNA"/>
</dbReference>
<dbReference type="Proteomes" id="UP001224122">
    <property type="component" value="Unassembled WGS sequence"/>
</dbReference>
<protein>
    <submittedName>
        <fullName evidence="1">Uncharacterized protein</fullName>
    </submittedName>
</protein>
<comment type="caution">
    <text evidence="1">The sequence shown here is derived from an EMBL/GenBank/DDBJ whole genome shotgun (WGS) entry which is preliminary data.</text>
</comment>
<evidence type="ECO:0000313" key="1">
    <source>
        <dbReference type="EMBL" id="MDQ0198447.1"/>
    </source>
</evidence>
<accession>A0ABT9XU23</accession>
<keyword evidence="2" id="KW-1185">Reference proteome</keyword>
<name>A0ABT9XU23_9BACI</name>
<proteinExistence type="predicted"/>
<evidence type="ECO:0000313" key="2">
    <source>
        <dbReference type="Proteomes" id="UP001224122"/>
    </source>
</evidence>
<reference evidence="1 2" key="1">
    <citation type="submission" date="2023-07" db="EMBL/GenBank/DDBJ databases">
        <title>Genomic Encyclopedia of Type Strains, Phase IV (KMG-IV): sequencing the most valuable type-strain genomes for metagenomic binning, comparative biology and taxonomic classification.</title>
        <authorList>
            <person name="Goeker M."/>
        </authorList>
    </citation>
    <scope>NUCLEOTIDE SEQUENCE [LARGE SCALE GENOMIC DNA]</scope>
    <source>
        <strain evidence="1 2">DSM 27594</strain>
    </source>
</reference>
<gene>
    <name evidence="1" type="ORF">J2S10_001588</name>
</gene>
<organism evidence="1 2">
    <name type="scientific">Neobacillus ginsengisoli</name>
    <dbReference type="NCBI Taxonomy" id="904295"/>
    <lineage>
        <taxon>Bacteria</taxon>
        <taxon>Bacillati</taxon>
        <taxon>Bacillota</taxon>
        <taxon>Bacilli</taxon>
        <taxon>Bacillales</taxon>
        <taxon>Bacillaceae</taxon>
        <taxon>Neobacillus</taxon>
    </lineage>
</organism>
<dbReference type="RefSeq" id="WP_307406214.1">
    <property type="nucleotide sequence ID" value="NZ_JAUSTW010000002.1"/>
</dbReference>